<dbReference type="InterPro" id="IPR005913">
    <property type="entry name" value="dTDP_dehydrorham_reduct"/>
</dbReference>
<dbReference type="UniPathway" id="UPA00315">
    <property type="reaction ID" value="UER00080"/>
</dbReference>
<dbReference type="CDD" id="cd05254">
    <property type="entry name" value="dTDP_HR_like_SDR_e"/>
    <property type="match status" value="1"/>
</dbReference>
<evidence type="ECO:0000313" key="2">
    <source>
        <dbReference type="EMBL" id="PGG99802.1"/>
    </source>
</evidence>
<dbReference type="InterPro" id="IPR029903">
    <property type="entry name" value="RmlD-like-bd"/>
</dbReference>
<name>A0A2B7WT81_POLH7</name>
<protein>
    <recommendedName>
        <fullName evidence="1">RmlD-like substrate binding domain-containing protein</fullName>
    </recommendedName>
</protein>
<organism evidence="2 3">
    <name type="scientific">Polytolypa hystricis (strain UAMH7299)</name>
    <dbReference type="NCBI Taxonomy" id="1447883"/>
    <lineage>
        <taxon>Eukaryota</taxon>
        <taxon>Fungi</taxon>
        <taxon>Dikarya</taxon>
        <taxon>Ascomycota</taxon>
        <taxon>Pezizomycotina</taxon>
        <taxon>Eurotiomycetes</taxon>
        <taxon>Eurotiomycetidae</taxon>
        <taxon>Onygenales</taxon>
        <taxon>Onygenales incertae sedis</taxon>
        <taxon>Polytolypa</taxon>
    </lineage>
</organism>
<dbReference type="Proteomes" id="UP000224634">
    <property type="component" value="Unassembled WGS sequence"/>
</dbReference>
<dbReference type="STRING" id="1447883.A0A2B7WT81"/>
<comment type="caution">
    <text evidence="2">The sequence shown here is derived from an EMBL/GenBank/DDBJ whole genome shotgun (WGS) entry which is preliminary data.</text>
</comment>
<evidence type="ECO:0000259" key="1">
    <source>
        <dbReference type="Pfam" id="PF04321"/>
    </source>
</evidence>
<accession>A0A2B7WT81</accession>
<dbReference type="GO" id="GO:0048270">
    <property type="term" value="F:methionine adenosyltransferase regulator activity"/>
    <property type="evidence" value="ECO:0007669"/>
    <property type="project" value="TreeGrafter"/>
</dbReference>
<dbReference type="GO" id="GO:0048269">
    <property type="term" value="C:methionine adenosyltransferase complex"/>
    <property type="evidence" value="ECO:0007669"/>
    <property type="project" value="TreeGrafter"/>
</dbReference>
<dbReference type="OrthoDB" id="6235964at2759"/>
<dbReference type="EMBL" id="PDNA01000264">
    <property type="protein sequence ID" value="PGG99802.1"/>
    <property type="molecule type" value="Genomic_DNA"/>
</dbReference>
<dbReference type="PANTHER" id="PTHR10491">
    <property type="entry name" value="DTDP-4-DEHYDRORHAMNOSE REDUCTASE"/>
    <property type="match status" value="1"/>
</dbReference>
<sequence>MTKKTILITGATGFLGRAVLKAFQDDNNANVDDDGDAKKWEIYGQGFSREIPETQILKVDLTKDEDVEWLIGFTKPDVVIHCAANRYPDLCEANPELTRALNVAATSRLAHLTAAQSSLLIYISTDYVFAGRPGEAPYEADATTEPPNLYGLSKRDGEVAVLDATADKEGGGQGMGVVLRVPVLYGKAETTAESAVNVLIDAVWRAQDSADKGVVKMDHWAKRYPTNIEDVARVVRDVVGKYVTEGKGNALPRILQFSSEDCMTKYEICEAFAEILGLGLEGGMVGEGEPGKGGPGPQRPFNTHLSTRALREIGIDVTTQDFRDWWRRELRAFRH</sequence>
<gene>
    <name evidence="2" type="ORF">AJ80_09285</name>
</gene>
<dbReference type="FunFam" id="3.40.50.720:FF:000357">
    <property type="entry name" value="Methionine adenosyltransferase 2 subunit beta"/>
    <property type="match status" value="1"/>
</dbReference>
<proteinExistence type="predicted"/>
<dbReference type="InterPro" id="IPR036291">
    <property type="entry name" value="NAD(P)-bd_dom_sf"/>
</dbReference>
<reference evidence="2 3" key="1">
    <citation type="submission" date="2017-10" db="EMBL/GenBank/DDBJ databases">
        <title>Comparative genomics in systemic dimorphic fungi from Ajellomycetaceae.</title>
        <authorList>
            <person name="Munoz J.F."/>
            <person name="Mcewen J.G."/>
            <person name="Clay O.K."/>
            <person name="Cuomo C.A."/>
        </authorList>
    </citation>
    <scope>NUCLEOTIDE SEQUENCE [LARGE SCALE GENOMIC DNA]</scope>
    <source>
        <strain evidence="2 3">UAMH7299</strain>
    </source>
</reference>
<dbReference type="PANTHER" id="PTHR10491:SF4">
    <property type="entry name" value="METHIONINE ADENOSYLTRANSFERASE 2 SUBUNIT BETA"/>
    <property type="match status" value="1"/>
</dbReference>
<dbReference type="Gene3D" id="3.40.50.720">
    <property type="entry name" value="NAD(P)-binding Rossmann-like Domain"/>
    <property type="match status" value="1"/>
</dbReference>
<evidence type="ECO:0000313" key="3">
    <source>
        <dbReference type="Proteomes" id="UP000224634"/>
    </source>
</evidence>
<dbReference type="SUPFAM" id="SSF51735">
    <property type="entry name" value="NAD(P)-binding Rossmann-fold domains"/>
    <property type="match status" value="1"/>
</dbReference>
<dbReference type="GO" id="GO:0006556">
    <property type="term" value="P:S-adenosylmethionine biosynthetic process"/>
    <property type="evidence" value="ECO:0007669"/>
    <property type="project" value="UniProtKB-UniPathway"/>
</dbReference>
<dbReference type="Pfam" id="PF04321">
    <property type="entry name" value="RmlD_sub_bind"/>
    <property type="match status" value="1"/>
</dbReference>
<feature type="domain" description="RmlD-like substrate binding" evidence="1">
    <location>
        <begin position="5"/>
        <end position="317"/>
    </location>
</feature>
<dbReference type="AlphaFoldDB" id="A0A2B7WT81"/>
<keyword evidence="3" id="KW-1185">Reference proteome</keyword>